<sequence>MSTTQTTTEQRHIPKALALVTGSKKISHTAPRSLKSKNKSLINSNQYEKNRNAAYSRPSTGDRNDGPPPTKKSNIEKDALDSLEISSLPSEKGLHSTKRAGDYLLGPKQGSSPVKCIQQYLARKDGTDEFYIIKMLTMKGPNEKETMDDIQGKTLLHTEHTLSSLLKFEEGVVHEHGMFRVNYNTVLETCYGILTTTAG</sequence>
<accession>A0ABP1S353</accession>
<evidence type="ECO:0000313" key="3">
    <source>
        <dbReference type="Proteomes" id="UP001642540"/>
    </source>
</evidence>
<feature type="region of interest" description="Disordered" evidence="1">
    <location>
        <begin position="1"/>
        <end position="78"/>
    </location>
</feature>
<keyword evidence="3" id="KW-1185">Reference proteome</keyword>
<name>A0ABP1S353_9HEXA</name>
<dbReference type="EMBL" id="CAXLJM020000148">
    <property type="protein sequence ID" value="CAL8141936.1"/>
    <property type="molecule type" value="Genomic_DNA"/>
</dbReference>
<comment type="caution">
    <text evidence="2">The sequence shown here is derived from an EMBL/GenBank/DDBJ whole genome shotgun (WGS) entry which is preliminary data.</text>
</comment>
<proteinExistence type="predicted"/>
<evidence type="ECO:0000313" key="2">
    <source>
        <dbReference type="EMBL" id="CAL8141936.1"/>
    </source>
</evidence>
<dbReference type="PANTHER" id="PTHR22961">
    <property type="entry name" value="SER/THR PROTEIN KINASE-TRB"/>
    <property type="match status" value="1"/>
</dbReference>
<dbReference type="Proteomes" id="UP001642540">
    <property type="component" value="Unassembled WGS sequence"/>
</dbReference>
<evidence type="ECO:0000256" key="1">
    <source>
        <dbReference type="SAM" id="MobiDB-lite"/>
    </source>
</evidence>
<protein>
    <submittedName>
        <fullName evidence="2">Uncharacterized protein</fullName>
    </submittedName>
</protein>
<reference evidence="2 3" key="1">
    <citation type="submission" date="2024-08" db="EMBL/GenBank/DDBJ databases">
        <authorList>
            <person name="Cucini C."/>
            <person name="Frati F."/>
        </authorList>
    </citation>
    <scope>NUCLEOTIDE SEQUENCE [LARGE SCALE GENOMIC DNA]</scope>
</reference>
<gene>
    <name evidence="2" type="ORF">ODALV1_LOCUS28900</name>
</gene>
<dbReference type="InterPro" id="IPR024104">
    <property type="entry name" value="Tribbles/Ser_Thr_kinase_40"/>
</dbReference>
<feature type="region of interest" description="Disordered" evidence="1">
    <location>
        <begin position="86"/>
        <end position="105"/>
    </location>
</feature>
<dbReference type="PANTHER" id="PTHR22961:SF16">
    <property type="entry name" value="SERINE_THREONINE-PROTEIN KINASE 40"/>
    <property type="match status" value="1"/>
</dbReference>
<organism evidence="2 3">
    <name type="scientific">Orchesella dallaii</name>
    <dbReference type="NCBI Taxonomy" id="48710"/>
    <lineage>
        <taxon>Eukaryota</taxon>
        <taxon>Metazoa</taxon>
        <taxon>Ecdysozoa</taxon>
        <taxon>Arthropoda</taxon>
        <taxon>Hexapoda</taxon>
        <taxon>Collembola</taxon>
        <taxon>Entomobryomorpha</taxon>
        <taxon>Entomobryoidea</taxon>
        <taxon>Orchesellidae</taxon>
        <taxon>Orchesellinae</taxon>
        <taxon>Orchesella</taxon>
    </lineage>
</organism>